<gene>
    <name evidence="1" type="ORF">FVW20_12385</name>
</gene>
<evidence type="ECO:0000313" key="2">
    <source>
        <dbReference type="Proteomes" id="UP001194469"/>
    </source>
</evidence>
<evidence type="ECO:0000313" key="1">
    <source>
        <dbReference type="EMBL" id="MBG3877785.1"/>
    </source>
</evidence>
<dbReference type="RefSeq" id="WP_196609854.1">
    <property type="nucleotide sequence ID" value="NZ_VRYY01000374.1"/>
</dbReference>
<keyword evidence="2" id="KW-1185">Reference proteome</keyword>
<proteinExistence type="predicted"/>
<protein>
    <submittedName>
        <fullName evidence="1">Uncharacterized protein</fullName>
    </submittedName>
</protein>
<dbReference type="EMBL" id="VRYY01000374">
    <property type="protein sequence ID" value="MBG3877785.1"/>
    <property type="molecule type" value="Genomic_DNA"/>
</dbReference>
<accession>A0ABS0J5R0</accession>
<dbReference type="Proteomes" id="UP001194469">
    <property type="component" value="Unassembled WGS sequence"/>
</dbReference>
<comment type="caution">
    <text evidence="1">The sequence shown here is derived from an EMBL/GenBank/DDBJ whole genome shotgun (WGS) entry which is preliminary data.</text>
</comment>
<organism evidence="1 2">
    <name type="scientific">Nitratidesulfovibrio oxamicus</name>
    <dbReference type="NCBI Taxonomy" id="32016"/>
    <lineage>
        <taxon>Bacteria</taxon>
        <taxon>Pseudomonadati</taxon>
        <taxon>Thermodesulfobacteriota</taxon>
        <taxon>Desulfovibrionia</taxon>
        <taxon>Desulfovibrionales</taxon>
        <taxon>Desulfovibrionaceae</taxon>
        <taxon>Nitratidesulfovibrio</taxon>
    </lineage>
</organism>
<name>A0ABS0J5R0_9BACT</name>
<sequence length="125" mass="14207">MTRQVSFTRLEQAQLPGFRERLDRAESPDEVRRFFAETMATLLADALGTAEAVRYDDVTLAPEATEEYVLTPSVRALPGFADIWNDSDLPRIVGDFARLAVRRHRHLAGNPERTEAKTRHKDGKR</sequence>
<reference evidence="1 2" key="1">
    <citation type="submission" date="2019-08" db="EMBL/GenBank/DDBJ databases">
        <authorList>
            <person name="Luo N."/>
        </authorList>
    </citation>
    <scope>NUCLEOTIDE SEQUENCE [LARGE SCALE GENOMIC DNA]</scope>
    <source>
        <strain evidence="1 2">NCIMB 9442</strain>
    </source>
</reference>